<proteinExistence type="predicted"/>
<reference evidence="1 2" key="1">
    <citation type="submission" date="2018-03" db="EMBL/GenBank/DDBJ databases">
        <title>Draft Genome Sequences of the Obligatory Marine Myxobacteria Enhygromyxa salina SWB005.</title>
        <authorList>
            <person name="Poehlein A."/>
            <person name="Moghaddam J.A."/>
            <person name="Harms H."/>
            <person name="Alanjari M."/>
            <person name="Koenig G.M."/>
            <person name="Daniel R."/>
            <person name="Schaeberle T.F."/>
        </authorList>
    </citation>
    <scope>NUCLEOTIDE SEQUENCE [LARGE SCALE GENOMIC DNA]</scope>
    <source>
        <strain evidence="1 2">SWB005</strain>
    </source>
</reference>
<keyword evidence="2" id="KW-1185">Reference proteome</keyword>
<organism evidence="1 2">
    <name type="scientific">Enhygromyxa salina</name>
    <dbReference type="NCBI Taxonomy" id="215803"/>
    <lineage>
        <taxon>Bacteria</taxon>
        <taxon>Pseudomonadati</taxon>
        <taxon>Myxococcota</taxon>
        <taxon>Polyangia</taxon>
        <taxon>Nannocystales</taxon>
        <taxon>Nannocystaceae</taxon>
        <taxon>Enhygromyxa</taxon>
    </lineage>
</organism>
<gene>
    <name evidence="1" type="ORF">ENSA5_10910</name>
</gene>
<protein>
    <submittedName>
        <fullName evidence="1">Uncharacterized protein</fullName>
    </submittedName>
</protein>
<dbReference type="EMBL" id="PVNK01000063">
    <property type="protein sequence ID" value="PRQ04105.1"/>
    <property type="molecule type" value="Genomic_DNA"/>
</dbReference>
<sequence length="341" mass="34956">MDGVFEALALVLDQVIEAHERVDLGLGQRSPPGPAHELVDDLAQAHVLAVGEGVAGDDHVAQGVGDRIGRALDLEVVDQEVAVLHEVHVVVVVGEPDRDLVDAGVELDLDLVDLGELGDDRGDVGLVDEHVVDGHDQVGEIGAGLLTVGAGREQVGARAAGLEGRVDLAVRPQVPKPSAGSAGAGGDLHALGFPVVELGVGGHAQGVGDHGLGRARVELELQRGQALDVRDVVEAVAVDVRGELGGRRPVDHREEQVLDGVVVLGVVEAVDGHAPGILGELVTVAVARVTVPVTAVRACRVGASALGLGIVALAAAEAEAEPEAKKREQRPVCKVSTAHHL</sequence>
<accession>A0A2S9YG69</accession>
<dbReference type="Proteomes" id="UP000237968">
    <property type="component" value="Unassembled WGS sequence"/>
</dbReference>
<comment type="caution">
    <text evidence="1">The sequence shown here is derived from an EMBL/GenBank/DDBJ whole genome shotgun (WGS) entry which is preliminary data.</text>
</comment>
<evidence type="ECO:0000313" key="2">
    <source>
        <dbReference type="Proteomes" id="UP000237968"/>
    </source>
</evidence>
<evidence type="ECO:0000313" key="1">
    <source>
        <dbReference type="EMBL" id="PRQ04105.1"/>
    </source>
</evidence>
<name>A0A2S9YG69_9BACT</name>
<dbReference type="AlphaFoldDB" id="A0A2S9YG69"/>